<sequence length="213" mass="24550">MKKAYIFSGLGVDKRVFQKIDFGNLDVEFIDWIEPRKDERIEYYTKRISKKINAENPILIGLSFGGIIAVEIAKTIAIDKLILIASAKTRKEIPMLYRILGKLKIHHFIPAPFLKSANCISNWFFGAQTPSDKILLKQILEETDNKFLYWAIDKVVTWKNLQIPLNYVHIHGLNDRILPIKNIKTDYKIQGGGHFMTVNKPEEISKLLNRIIG</sequence>
<dbReference type="RefSeq" id="WP_130139684.1">
    <property type="nucleotide sequence ID" value="NZ_SGIT01000001.1"/>
</dbReference>
<dbReference type="Proteomes" id="UP000292855">
    <property type="component" value="Unassembled WGS sequence"/>
</dbReference>
<protein>
    <submittedName>
        <fullName evidence="1">Alpha/beta hydrolase</fullName>
    </submittedName>
</protein>
<comment type="caution">
    <text evidence="1">The sequence shown here is derived from an EMBL/GenBank/DDBJ whole genome shotgun (WGS) entry which is preliminary data.</text>
</comment>
<dbReference type="Gene3D" id="3.40.50.1820">
    <property type="entry name" value="alpha/beta hydrolase"/>
    <property type="match status" value="1"/>
</dbReference>
<name>A0A4Q6XVP4_9SPHI</name>
<dbReference type="EMBL" id="SGIT01000001">
    <property type="protein sequence ID" value="RZF61454.1"/>
    <property type="molecule type" value="Genomic_DNA"/>
</dbReference>
<keyword evidence="2" id="KW-1185">Reference proteome</keyword>
<proteinExistence type="predicted"/>
<dbReference type="SUPFAM" id="SSF53474">
    <property type="entry name" value="alpha/beta-Hydrolases"/>
    <property type="match status" value="1"/>
</dbReference>
<dbReference type="OrthoDB" id="659408at2"/>
<dbReference type="AlphaFoldDB" id="A0A4Q6XVP4"/>
<accession>A0A4Q6XVP4</accession>
<dbReference type="InterPro" id="IPR029058">
    <property type="entry name" value="AB_hydrolase_fold"/>
</dbReference>
<dbReference type="GO" id="GO:0016787">
    <property type="term" value="F:hydrolase activity"/>
    <property type="evidence" value="ECO:0007669"/>
    <property type="project" value="UniProtKB-KW"/>
</dbReference>
<gene>
    <name evidence="1" type="ORF">EWE74_01020</name>
</gene>
<reference evidence="1 2" key="1">
    <citation type="submission" date="2019-02" db="EMBL/GenBank/DDBJ databases">
        <authorList>
            <person name="Li Y."/>
        </authorList>
    </citation>
    <scope>NUCLEOTIDE SEQUENCE [LARGE SCALE GENOMIC DNA]</scope>
    <source>
        <strain evidence="1 2">30C10-4-7</strain>
    </source>
</reference>
<evidence type="ECO:0000313" key="2">
    <source>
        <dbReference type="Proteomes" id="UP000292855"/>
    </source>
</evidence>
<organism evidence="1 2">
    <name type="scientific">Sphingobacterium corticibacterium</name>
    <dbReference type="NCBI Taxonomy" id="2484746"/>
    <lineage>
        <taxon>Bacteria</taxon>
        <taxon>Pseudomonadati</taxon>
        <taxon>Bacteroidota</taxon>
        <taxon>Sphingobacteriia</taxon>
        <taxon>Sphingobacteriales</taxon>
        <taxon>Sphingobacteriaceae</taxon>
        <taxon>Sphingobacterium</taxon>
    </lineage>
</organism>
<keyword evidence="1" id="KW-0378">Hydrolase</keyword>
<evidence type="ECO:0000313" key="1">
    <source>
        <dbReference type="EMBL" id="RZF61454.1"/>
    </source>
</evidence>